<reference evidence="4" key="1">
    <citation type="journal article" date="2019" name="Int. J. Syst. Evol. Microbiol.">
        <title>The Global Catalogue of Microorganisms (GCM) 10K type strain sequencing project: providing services to taxonomists for standard genome sequencing and annotation.</title>
        <authorList>
            <consortium name="The Broad Institute Genomics Platform"/>
            <consortium name="The Broad Institute Genome Sequencing Center for Infectious Disease"/>
            <person name="Wu L."/>
            <person name="Ma J."/>
        </authorList>
    </citation>
    <scope>NUCLEOTIDE SEQUENCE [LARGE SCALE GENOMIC DNA]</scope>
    <source>
        <strain evidence="4">CGMCC 1.10106</strain>
    </source>
</reference>
<name>A0ABQ1G7K5_9SPHN</name>
<evidence type="ECO:0000256" key="1">
    <source>
        <dbReference type="ARBA" id="ARBA00009766"/>
    </source>
</evidence>
<evidence type="ECO:0000313" key="3">
    <source>
        <dbReference type="EMBL" id="GGA38297.1"/>
    </source>
</evidence>
<comment type="similarity">
    <text evidence="1">Belongs to the CsgA/CsgB family.</text>
</comment>
<proteinExistence type="inferred from homology"/>
<sequence length="157" mass="16116">MNGDNTAFAVSQQGNFNSATQSVEGLNNSLTLRQSSSDPAIGNTAIQVQLGNGNSSFASQTGSGNTARLIQSPTAEATLLGIGALLDPVNRTSESNAIVLEQTGPNNQADLGQQGNSHSIALRQNGYAQILITQSGVGRSISVDQPVGSVGVQITQY</sequence>
<dbReference type="EMBL" id="BMDW01000003">
    <property type="protein sequence ID" value="GGA38297.1"/>
    <property type="molecule type" value="Genomic_DNA"/>
</dbReference>
<dbReference type="Proteomes" id="UP000618591">
    <property type="component" value="Unassembled WGS sequence"/>
</dbReference>
<protein>
    <recommendedName>
        <fullName evidence="5">Curlin associated repeat-containing protein</fullName>
    </recommendedName>
</protein>
<gene>
    <name evidence="3" type="ORF">GCM10011395_05730</name>
</gene>
<keyword evidence="2" id="KW-0732">Signal</keyword>
<accession>A0ABQ1G7K5</accession>
<dbReference type="InterPro" id="IPR009742">
    <property type="entry name" value="Curlin_rpt"/>
</dbReference>
<evidence type="ECO:0008006" key="5">
    <source>
        <dbReference type="Google" id="ProtNLM"/>
    </source>
</evidence>
<comment type="caution">
    <text evidence="3">The sequence shown here is derived from an EMBL/GenBank/DDBJ whole genome shotgun (WGS) entry which is preliminary data.</text>
</comment>
<evidence type="ECO:0000256" key="2">
    <source>
        <dbReference type="ARBA" id="ARBA00022729"/>
    </source>
</evidence>
<evidence type="ECO:0000313" key="4">
    <source>
        <dbReference type="Proteomes" id="UP000618591"/>
    </source>
</evidence>
<organism evidence="3 4">
    <name type="scientific">Sphingomonas psychrolutea</name>
    <dbReference type="NCBI Taxonomy" id="1259676"/>
    <lineage>
        <taxon>Bacteria</taxon>
        <taxon>Pseudomonadati</taxon>
        <taxon>Pseudomonadota</taxon>
        <taxon>Alphaproteobacteria</taxon>
        <taxon>Sphingomonadales</taxon>
        <taxon>Sphingomonadaceae</taxon>
        <taxon>Sphingomonas</taxon>
    </lineage>
</organism>
<dbReference type="Pfam" id="PF07012">
    <property type="entry name" value="Curlin_rpt"/>
    <property type="match status" value="1"/>
</dbReference>
<keyword evidence="4" id="KW-1185">Reference proteome</keyword>